<keyword evidence="4 5" id="KW-0472">Membrane</keyword>
<feature type="transmembrane region" description="Helical" evidence="5">
    <location>
        <begin position="269"/>
        <end position="295"/>
    </location>
</feature>
<evidence type="ECO:0000313" key="7">
    <source>
        <dbReference type="Proteomes" id="UP000248198"/>
    </source>
</evidence>
<feature type="transmembrane region" description="Helical" evidence="5">
    <location>
        <begin position="330"/>
        <end position="354"/>
    </location>
</feature>
<dbReference type="GO" id="GO:0034755">
    <property type="term" value="P:iron ion transmembrane transport"/>
    <property type="evidence" value="ECO:0007669"/>
    <property type="project" value="TreeGrafter"/>
</dbReference>
<feature type="transmembrane region" description="Helical" evidence="5">
    <location>
        <begin position="37"/>
        <end position="55"/>
    </location>
</feature>
<protein>
    <submittedName>
        <fullName evidence="6">Mn2+/Fe2+ NRAMP family transporter</fullName>
    </submittedName>
</protein>
<keyword evidence="7" id="KW-1185">Reference proteome</keyword>
<accession>A0A318UEU1</accession>
<feature type="transmembrane region" description="Helical" evidence="5">
    <location>
        <begin position="143"/>
        <end position="161"/>
    </location>
</feature>
<organism evidence="6 7">
    <name type="scientific">Pedobacter nutrimenti</name>
    <dbReference type="NCBI Taxonomy" id="1241337"/>
    <lineage>
        <taxon>Bacteria</taxon>
        <taxon>Pseudomonadati</taxon>
        <taxon>Bacteroidota</taxon>
        <taxon>Sphingobacteriia</taxon>
        <taxon>Sphingobacteriales</taxon>
        <taxon>Sphingobacteriaceae</taxon>
        <taxon>Pedobacter</taxon>
    </lineage>
</organism>
<feature type="transmembrane region" description="Helical" evidence="5">
    <location>
        <begin position="110"/>
        <end position="131"/>
    </location>
</feature>
<dbReference type="PANTHER" id="PTHR11706">
    <property type="entry name" value="SOLUTE CARRIER PROTEIN FAMILY 11 MEMBER"/>
    <property type="match status" value="1"/>
</dbReference>
<evidence type="ECO:0000256" key="1">
    <source>
        <dbReference type="ARBA" id="ARBA00004141"/>
    </source>
</evidence>
<dbReference type="Pfam" id="PF01566">
    <property type="entry name" value="Nramp"/>
    <property type="match status" value="1"/>
</dbReference>
<dbReference type="Proteomes" id="UP000248198">
    <property type="component" value="Unassembled WGS sequence"/>
</dbReference>
<evidence type="ECO:0000256" key="3">
    <source>
        <dbReference type="ARBA" id="ARBA00022989"/>
    </source>
</evidence>
<evidence type="ECO:0000256" key="5">
    <source>
        <dbReference type="SAM" id="Phobius"/>
    </source>
</evidence>
<evidence type="ECO:0000256" key="2">
    <source>
        <dbReference type="ARBA" id="ARBA00022692"/>
    </source>
</evidence>
<name>A0A318UEU1_9SPHI</name>
<dbReference type="PANTHER" id="PTHR11706:SF2">
    <property type="entry name" value="TRANSPORTER PROTEIN"/>
    <property type="match status" value="1"/>
</dbReference>
<gene>
    <name evidence="6" type="ORF">B0O44_104170</name>
</gene>
<dbReference type="EMBL" id="QKLU01000004">
    <property type="protein sequence ID" value="PYF74000.1"/>
    <property type="molecule type" value="Genomic_DNA"/>
</dbReference>
<feature type="transmembrane region" description="Helical" evidence="5">
    <location>
        <begin position="222"/>
        <end position="249"/>
    </location>
</feature>
<dbReference type="InterPro" id="IPR001046">
    <property type="entry name" value="NRAMP_fam"/>
</dbReference>
<dbReference type="OrthoDB" id="141480at2"/>
<dbReference type="GO" id="GO:0015086">
    <property type="term" value="F:cadmium ion transmembrane transporter activity"/>
    <property type="evidence" value="ECO:0007669"/>
    <property type="project" value="TreeGrafter"/>
</dbReference>
<dbReference type="RefSeq" id="WP_110830822.1">
    <property type="nucleotide sequence ID" value="NZ_QKLU01000004.1"/>
</dbReference>
<evidence type="ECO:0000313" key="6">
    <source>
        <dbReference type="EMBL" id="PYF74000.1"/>
    </source>
</evidence>
<dbReference type="AlphaFoldDB" id="A0A318UEU1"/>
<feature type="transmembrane region" description="Helical" evidence="5">
    <location>
        <begin position="76"/>
        <end position="98"/>
    </location>
</feature>
<sequence length="393" mass="41157">MKKTNNRGVLIGAAFLMATSAIGPGFLTQTTVFTQSLGASFGFVILTSILIDIGVQLNIWRVIAISEKRAQDIANLLLPGLGGFISLLIVLGGLAFNIGNVAGAGLGLQALLGIPVITGAVLSAGVAIAIFLIKEAGKAMDRFAQLMGFVMIIAIIYIAISSSPPVAQVALRTLIPAKIDLMTIITLVGGTVGGYITFSGGHRLLDAGIKGKQAIPEVSRSAVMGISVASTVRIFLFLASFGVIAKGLLIDAGNPTASVFQLAAGNIGYRLFGLVMFAAAVTSIIGSAYTSVSFIKSFSAKIREQENKVIIAFILVSTLIFVWVGKPVSLLILAGVLNGLILPVTLAVILLAAYQRKIVGEYKHPLWLTVFGILVVCIMTWMSGSVLLDYFKG</sequence>
<dbReference type="GO" id="GO:0005384">
    <property type="term" value="F:manganese ion transmembrane transporter activity"/>
    <property type="evidence" value="ECO:0007669"/>
    <property type="project" value="TreeGrafter"/>
</dbReference>
<feature type="transmembrane region" description="Helical" evidence="5">
    <location>
        <begin position="307"/>
        <end position="324"/>
    </location>
</feature>
<keyword evidence="2 5" id="KW-0812">Transmembrane</keyword>
<feature type="transmembrane region" description="Helical" evidence="5">
    <location>
        <begin position="181"/>
        <end position="201"/>
    </location>
</feature>
<comment type="subcellular location">
    <subcellularLocation>
        <location evidence="1">Membrane</location>
        <topology evidence="1">Multi-pass membrane protein</topology>
    </subcellularLocation>
</comment>
<dbReference type="GO" id="GO:0005886">
    <property type="term" value="C:plasma membrane"/>
    <property type="evidence" value="ECO:0007669"/>
    <property type="project" value="TreeGrafter"/>
</dbReference>
<proteinExistence type="predicted"/>
<feature type="transmembrane region" description="Helical" evidence="5">
    <location>
        <begin position="366"/>
        <end position="388"/>
    </location>
</feature>
<keyword evidence="3 5" id="KW-1133">Transmembrane helix</keyword>
<comment type="caution">
    <text evidence="6">The sequence shown here is derived from an EMBL/GenBank/DDBJ whole genome shotgun (WGS) entry which is preliminary data.</text>
</comment>
<reference evidence="6 7" key="1">
    <citation type="submission" date="2018-06" db="EMBL/GenBank/DDBJ databases">
        <title>Genomic Encyclopedia of Archaeal and Bacterial Type Strains, Phase II (KMG-II): from individual species to whole genera.</title>
        <authorList>
            <person name="Goeker M."/>
        </authorList>
    </citation>
    <scope>NUCLEOTIDE SEQUENCE [LARGE SCALE GENOMIC DNA]</scope>
    <source>
        <strain evidence="6 7">DSM 27372</strain>
    </source>
</reference>
<evidence type="ECO:0000256" key="4">
    <source>
        <dbReference type="ARBA" id="ARBA00023136"/>
    </source>
</evidence>